<accession>A0ABN7K2L6</accession>
<dbReference type="InterPro" id="IPR011990">
    <property type="entry name" value="TPR-like_helical_dom_sf"/>
</dbReference>
<name>A0ABN7K2L6_9BACT</name>
<dbReference type="SUPFAM" id="SSF81901">
    <property type="entry name" value="HCP-like"/>
    <property type="match status" value="1"/>
</dbReference>
<sequence>MKKYIIFFVFTLLCAFDIDEFDKGLDAIRAGEYNVAYDIFYKGCEQNDELSCEELGIMYINGEVSTSEDNTVNEKNKNKKGLEFLLKSCKLGYLNACGDIVSLKNSIDEISDELYEYASNMYDELALEFTQNIDENTSKIDIDN</sequence>
<reference evidence="1 2" key="1">
    <citation type="submission" date="2020-11" db="EMBL/GenBank/DDBJ databases">
        <authorList>
            <person name="Peeters C."/>
        </authorList>
    </citation>
    <scope>NUCLEOTIDE SEQUENCE [LARGE SCALE GENOMIC DNA]</scope>
    <source>
        <strain evidence="1 2">LMG 7974</strain>
    </source>
</reference>
<organism evidence="1 2">
    <name type="scientific">Campylobacter majalis</name>
    <dbReference type="NCBI Taxonomy" id="2790656"/>
    <lineage>
        <taxon>Bacteria</taxon>
        <taxon>Pseudomonadati</taxon>
        <taxon>Campylobacterota</taxon>
        <taxon>Epsilonproteobacteria</taxon>
        <taxon>Campylobacterales</taxon>
        <taxon>Campylobacteraceae</taxon>
        <taxon>Campylobacter</taxon>
    </lineage>
</organism>
<proteinExistence type="predicted"/>
<dbReference type="Proteomes" id="UP000789803">
    <property type="component" value="Unassembled WGS sequence"/>
</dbReference>
<evidence type="ECO:0000313" key="1">
    <source>
        <dbReference type="EMBL" id="CAD7286806.1"/>
    </source>
</evidence>
<evidence type="ECO:0008006" key="3">
    <source>
        <dbReference type="Google" id="ProtNLM"/>
    </source>
</evidence>
<keyword evidence="2" id="KW-1185">Reference proteome</keyword>
<dbReference type="Gene3D" id="1.25.40.10">
    <property type="entry name" value="Tetratricopeptide repeat domain"/>
    <property type="match status" value="1"/>
</dbReference>
<evidence type="ECO:0000313" key="2">
    <source>
        <dbReference type="Proteomes" id="UP000789803"/>
    </source>
</evidence>
<dbReference type="RefSeq" id="WP_229931920.1">
    <property type="nucleotide sequence ID" value="NZ_CAJHOF010000001.1"/>
</dbReference>
<protein>
    <recommendedName>
        <fullName evidence="3">Beta-lactamase</fullName>
    </recommendedName>
</protein>
<gene>
    <name evidence="1" type="ORF">LMG7974_00093</name>
</gene>
<comment type="caution">
    <text evidence="1">The sequence shown here is derived from an EMBL/GenBank/DDBJ whole genome shotgun (WGS) entry which is preliminary data.</text>
</comment>
<dbReference type="EMBL" id="CAJHOF010000001">
    <property type="protein sequence ID" value="CAD7286806.1"/>
    <property type="molecule type" value="Genomic_DNA"/>
</dbReference>